<dbReference type="OrthoDB" id="4504960at2759"/>
<evidence type="ECO:0000256" key="2">
    <source>
        <dbReference type="ARBA" id="ARBA00004358"/>
    </source>
</evidence>
<dbReference type="GO" id="GO:0000139">
    <property type="term" value="C:Golgi membrane"/>
    <property type="evidence" value="ECO:0007669"/>
    <property type="project" value="UniProtKB-SubCell"/>
</dbReference>
<keyword evidence="16" id="KW-1015">Disulfide bond</keyword>
<dbReference type="PROSITE" id="PS50888">
    <property type="entry name" value="BHLH"/>
    <property type="match status" value="1"/>
</dbReference>
<keyword evidence="8 19" id="KW-0812">Transmembrane</keyword>
<dbReference type="GO" id="GO:0010008">
    <property type="term" value="C:endosome membrane"/>
    <property type="evidence" value="ECO:0007669"/>
    <property type="project" value="UniProtKB-SubCell"/>
</dbReference>
<proteinExistence type="inferred from homology"/>
<dbReference type="InParanoid" id="K5XEI3"/>
<feature type="transmembrane region" description="Helical" evidence="19">
    <location>
        <begin position="184"/>
        <end position="208"/>
    </location>
</feature>
<accession>K5XEI3</accession>
<dbReference type="GO" id="GO:0046983">
    <property type="term" value="F:protein dimerization activity"/>
    <property type="evidence" value="ECO:0007669"/>
    <property type="project" value="InterPro"/>
</dbReference>
<evidence type="ECO:0000313" key="23">
    <source>
        <dbReference type="EMBL" id="EKM61477.1"/>
    </source>
</evidence>
<evidence type="ECO:0000256" key="10">
    <source>
        <dbReference type="ARBA" id="ARBA00022927"/>
    </source>
</evidence>
<dbReference type="KEGG" id="pco:PHACADRAFT_24671"/>
<sequence length="797" mass="88121">MLRISWLWIFALCVLGLSTSSARAEDDPCTVWGGDKFYDLNPLKSNEDYKFKSPDGHNYTLNVCQSVRTELWAVKVDEPDRVAGFTRRKHVMLSLSSYVNTTLAIRGDNPVMTVADGSACPQHPEMHAAATINFVCDSSVTDNATSGTPMLVAQLPLPEDDSCFFFIEWKTHIACSTQPKGSGWGITGILATIAGLLLMTYIVVGGFYNYTVLGLRGLDILPRYSLFSLRDTINFFQICIERIKERSSDTLHFGNSGMGGWRRPTSNRGYHGLDEEQTGMLSGPPGFLDEMDEDEDEQQQHENGQPGAGMDDNGVIRFVQGMRPAARVLRGWPLNADEIAGRTRCRFQAIDALPPTLHNASLPTDNSHCTVPQYRKQMAQGECLGQDCHPGREELSSLFCTHKKLVWVLNVLSLPAVAVGDEQRDNEQLSVVYVACEGTEPWRLRLFVHRGGTMFGGICLPFCHDTITTVMDPHYTHSLSQGDENYMHAGGYGTPYTSDEDPNYGIVYHQQMQPPYPVVQTGLQRHLSESEIQQAMHYQRNLSIVGQPYANPVYNASPPHGAMPLSGSPPPPSPSHLYDPLSPPVSGSDTSADGIYHHSRNSSATGSPSSSRANSLVHRNPLRYNPTPSPTSSSTGRRSRGRSLSDDDEGMGLGMAESLANTRKEATRRQRIEAEQRRRDELRDGYARLKDALPVSNQKSSKVSLLERATNYIIMMENQNRDLMKRLEAVEQEVKRLRALNEKISLSVGSTKSPSPARIHVDQHSLSPQPESSQLASIVGQEPPQEDSDSSPSDEGL</sequence>
<dbReference type="SUPFAM" id="SSF50911">
    <property type="entry name" value="Mannose 6-phosphate receptor domain"/>
    <property type="match status" value="1"/>
</dbReference>
<dbReference type="PROSITE" id="PS51914">
    <property type="entry name" value="MRH"/>
    <property type="match status" value="1"/>
</dbReference>
<dbReference type="Gene3D" id="4.10.280.10">
    <property type="entry name" value="Helix-loop-helix DNA-binding domain"/>
    <property type="match status" value="1"/>
</dbReference>
<keyword evidence="9 20" id="KW-0732">Signal</keyword>
<dbReference type="PANTHER" id="PTHR15071">
    <property type="entry name" value="MANNOSE-6-PHOSPHATE RECEPTOR FAMILY MEMBER"/>
    <property type="match status" value="1"/>
</dbReference>
<dbReference type="InterPro" id="IPR018939">
    <property type="entry name" value="Autophagy-rel_prot_27"/>
</dbReference>
<feature type="region of interest" description="Disordered" evidence="18">
    <location>
        <begin position="556"/>
        <end position="679"/>
    </location>
</feature>
<evidence type="ECO:0000256" key="13">
    <source>
        <dbReference type="ARBA" id="ARBA00023034"/>
    </source>
</evidence>
<dbReference type="SMART" id="SM00353">
    <property type="entry name" value="HLH"/>
    <property type="match status" value="1"/>
</dbReference>
<gene>
    <name evidence="23" type="ORF">PHACADRAFT_24671</name>
</gene>
<dbReference type="InterPro" id="IPR011598">
    <property type="entry name" value="bHLH_dom"/>
</dbReference>
<feature type="region of interest" description="Disordered" evidence="18">
    <location>
        <begin position="257"/>
        <end position="312"/>
    </location>
</feature>
<dbReference type="HOGENOM" id="CLU_019275_0_0_1"/>
<evidence type="ECO:0000256" key="9">
    <source>
        <dbReference type="ARBA" id="ARBA00022729"/>
    </source>
</evidence>
<dbReference type="RefSeq" id="XP_007389601.1">
    <property type="nucleotide sequence ID" value="XM_007389539.1"/>
</dbReference>
<dbReference type="AlphaFoldDB" id="K5XEI3"/>
<comment type="subcellular location">
    <subcellularLocation>
        <location evidence="2">Cytoplasmic vesicle membrane</location>
        <topology evidence="2">Single-pass type I membrane protein</topology>
    </subcellularLocation>
    <subcellularLocation>
        <location evidence="4">Golgi apparatus membrane</location>
        <topology evidence="4">Single-pass type I membrane protein</topology>
    </subcellularLocation>
    <subcellularLocation>
        <location evidence="1">Mitochondrion membrane</location>
        <topology evidence="1">Single-pass membrane protein</topology>
    </subcellularLocation>
    <subcellularLocation>
        <location evidence="3">Preautophagosomal structure membrane</location>
        <topology evidence="3">Single-pass type I membrane protein</topology>
    </subcellularLocation>
</comment>
<dbReference type="Pfam" id="PF00010">
    <property type="entry name" value="HLH"/>
    <property type="match status" value="1"/>
</dbReference>
<keyword evidence="15 19" id="KW-0472">Membrane</keyword>
<dbReference type="GO" id="GO:0006914">
    <property type="term" value="P:autophagy"/>
    <property type="evidence" value="ECO:0007669"/>
    <property type="project" value="UniProtKB-KW"/>
</dbReference>
<dbReference type="EMBL" id="JH930468">
    <property type="protein sequence ID" value="EKM61477.1"/>
    <property type="molecule type" value="Genomic_DNA"/>
</dbReference>
<feature type="chain" id="PRO_5003886413" description="Autophagy-related protein 27" evidence="20">
    <location>
        <begin position="25"/>
        <end position="797"/>
    </location>
</feature>
<feature type="signal peptide" evidence="20">
    <location>
        <begin position="1"/>
        <end position="24"/>
    </location>
</feature>
<keyword evidence="7" id="KW-0813">Transport</keyword>
<evidence type="ECO:0000256" key="7">
    <source>
        <dbReference type="ARBA" id="ARBA00022448"/>
    </source>
</evidence>
<evidence type="ECO:0000256" key="16">
    <source>
        <dbReference type="ARBA" id="ARBA00023157"/>
    </source>
</evidence>
<keyword evidence="24" id="KW-1185">Reference proteome</keyword>
<keyword evidence="10" id="KW-0653">Protein transport</keyword>
<keyword evidence="11 19" id="KW-1133">Transmembrane helix</keyword>
<dbReference type="Pfam" id="PF09451">
    <property type="entry name" value="ATG27"/>
    <property type="match status" value="1"/>
</dbReference>
<keyword evidence="13" id="KW-0333">Golgi apparatus</keyword>
<feature type="compositionally biased region" description="Basic and acidic residues" evidence="18">
    <location>
        <begin position="662"/>
        <end position="679"/>
    </location>
</feature>
<dbReference type="InterPro" id="IPR044865">
    <property type="entry name" value="MRH_dom"/>
</dbReference>
<evidence type="ECO:0000259" key="22">
    <source>
        <dbReference type="PROSITE" id="PS51914"/>
    </source>
</evidence>
<evidence type="ECO:0000256" key="8">
    <source>
        <dbReference type="ARBA" id="ARBA00022692"/>
    </source>
</evidence>
<dbReference type="GO" id="GO:0015031">
    <property type="term" value="P:protein transport"/>
    <property type="evidence" value="ECO:0007669"/>
    <property type="project" value="UniProtKB-KW"/>
</dbReference>
<dbReference type="STRING" id="650164.K5XEI3"/>
<evidence type="ECO:0000256" key="14">
    <source>
        <dbReference type="ARBA" id="ARBA00023128"/>
    </source>
</evidence>
<evidence type="ECO:0000256" key="17">
    <source>
        <dbReference type="ARBA" id="ARBA00023329"/>
    </source>
</evidence>
<comment type="similarity">
    <text evidence="5">Belongs to the ATG27 family.</text>
</comment>
<evidence type="ECO:0000256" key="1">
    <source>
        <dbReference type="ARBA" id="ARBA00004304"/>
    </source>
</evidence>
<dbReference type="GO" id="GO:0005770">
    <property type="term" value="C:late endosome"/>
    <property type="evidence" value="ECO:0007669"/>
    <property type="project" value="TreeGrafter"/>
</dbReference>
<evidence type="ECO:0000256" key="11">
    <source>
        <dbReference type="ARBA" id="ARBA00022989"/>
    </source>
</evidence>
<evidence type="ECO:0000256" key="6">
    <source>
        <dbReference type="ARBA" id="ARBA00013776"/>
    </source>
</evidence>
<feature type="domain" description="BHLH" evidence="21">
    <location>
        <begin position="666"/>
        <end position="716"/>
    </location>
</feature>
<evidence type="ECO:0000256" key="5">
    <source>
        <dbReference type="ARBA" id="ARBA00005363"/>
    </source>
</evidence>
<dbReference type="InterPro" id="IPR009011">
    <property type="entry name" value="Man6P_isomerase_rcpt-bd_dom_sf"/>
</dbReference>
<evidence type="ECO:0000256" key="4">
    <source>
        <dbReference type="ARBA" id="ARBA00004614"/>
    </source>
</evidence>
<dbReference type="GO" id="GO:0031966">
    <property type="term" value="C:mitochondrial membrane"/>
    <property type="evidence" value="ECO:0007669"/>
    <property type="project" value="UniProtKB-SubCell"/>
</dbReference>
<evidence type="ECO:0000313" key="24">
    <source>
        <dbReference type="Proteomes" id="UP000008370"/>
    </source>
</evidence>
<dbReference type="GO" id="GO:0034045">
    <property type="term" value="C:phagophore assembly site membrane"/>
    <property type="evidence" value="ECO:0007669"/>
    <property type="project" value="UniProtKB-SubCell"/>
</dbReference>
<dbReference type="InterPro" id="IPR036638">
    <property type="entry name" value="HLH_DNA-bd_sf"/>
</dbReference>
<evidence type="ECO:0000256" key="15">
    <source>
        <dbReference type="ARBA" id="ARBA00023136"/>
    </source>
</evidence>
<feature type="compositionally biased region" description="Polar residues" evidence="18">
    <location>
        <begin position="764"/>
        <end position="776"/>
    </location>
</feature>
<keyword evidence="17" id="KW-0968">Cytoplasmic vesicle</keyword>
<name>K5XEI3_PHACS</name>
<dbReference type="SUPFAM" id="SSF47459">
    <property type="entry name" value="HLH, helix-loop-helix DNA-binding domain"/>
    <property type="match status" value="1"/>
</dbReference>
<organism evidence="23 24">
    <name type="scientific">Phanerochaete carnosa (strain HHB-10118-sp)</name>
    <name type="common">White-rot fungus</name>
    <name type="synonym">Peniophora carnosa</name>
    <dbReference type="NCBI Taxonomy" id="650164"/>
    <lineage>
        <taxon>Eukaryota</taxon>
        <taxon>Fungi</taxon>
        <taxon>Dikarya</taxon>
        <taxon>Basidiomycota</taxon>
        <taxon>Agaricomycotina</taxon>
        <taxon>Agaricomycetes</taxon>
        <taxon>Polyporales</taxon>
        <taxon>Phanerochaetaceae</taxon>
        <taxon>Phanerochaete</taxon>
    </lineage>
</organism>
<dbReference type="Proteomes" id="UP000008370">
    <property type="component" value="Unassembled WGS sequence"/>
</dbReference>
<evidence type="ECO:0000256" key="3">
    <source>
        <dbReference type="ARBA" id="ARBA00004472"/>
    </source>
</evidence>
<evidence type="ECO:0000256" key="20">
    <source>
        <dbReference type="SAM" id="SignalP"/>
    </source>
</evidence>
<feature type="region of interest" description="Disordered" evidence="18">
    <location>
        <begin position="747"/>
        <end position="797"/>
    </location>
</feature>
<reference evidence="23 24" key="1">
    <citation type="journal article" date="2012" name="BMC Genomics">
        <title>Comparative genomics of the white-rot fungi, Phanerochaete carnosa and P. chrysosporium, to elucidate the genetic basis of the distinct wood types they colonize.</title>
        <authorList>
            <person name="Suzuki H."/>
            <person name="MacDonald J."/>
            <person name="Syed K."/>
            <person name="Salamov A."/>
            <person name="Hori C."/>
            <person name="Aerts A."/>
            <person name="Henrissat B."/>
            <person name="Wiebenga A."/>
            <person name="vanKuyk P.A."/>
            <person name="Barry K."/>
            <person name="Lindquist E."/>
            <person name="LaButti K."/>
            <person name="Lapidus A."/>
            <person name="Lucas S."/>
            <person name="Coutinho P."/>
            <person name="Gong Y."/>
            <person name="Samejima M."/>
            <person name="Mahadevan R."/>
            <person name="Abou-Zaid M."/>
            <person name="de Vries R.P."/>
            <person name="Igarashi K."/>
            <person name="Yadav J.S."/>
            <person name="Grigoriev I.V."/>
            <person name="Master E.R."/>
        </authorList>
    </citation>
    <scope>NUCLEOTIDE SEQUENCE [LARGE SCALE GENOMIC DNA]</scope>
    <source>
        <strain evidence="23 24">HHB-10118-sp</strain>
    </source>
</reference>
<dbReference type="Gene3D" id="2.70.130.10">
    <property type="entry name" value="Mannose-6-phosphate receptor binding domain"/>
    <property type="match status" value="1"/>
</dbReference>
<dbReference type="PANTHER" id="PTHR15071:SF0">
    <property type="entry name" value="MANNOSE 6-PHOSPHATE RECEPTOR-LIKE PROTEIN 1"/>
    <property type="match status" value="1"/>
</dbReference>
<dbReference type="GeneID" id="18913886"/>
<protein>
    <recommendedName>
        <fullName evidence="6">Autophagy-related protein 27</fullName>
    </recommendedName>
</protein>
<dbReference type="GO" id="GO:0007034">
    <property type="term" value="P:vacuolar transport"/>
    <property type="evidence" value="ECO:0007669"/>
    <property type="project" value="TreeGrafter"/>
</dbReference>
<evidence type="ECO:0000256" key="19">
    <source>
        <dbReference type="SAM" id="Phobius"/>
    </source>
</evidence>
<keyword evidence="12" id="KW-0072">Autophagy</keyword>
<evidence type="ECO:0000259" key="21">
    <source>
        <dbReference type="PROSITE" id="PS50888"/>
    </source>
</evidence>
<evidence type="ECO:0000256" key="18">
    <source>
        <dbReference type="SAM" id="MobiDB-lite"/>
    </source>
</evidence>
<evidence type="ECO:0000256" key="12">
    <source>
        <dbReference type="ARBA" id="ARBA00023006"/>
    </source>
</evidence>
<feature type="domain" description="MRH" evidence="22">
    <location>
        <begin position="27"/>
        <end position="177"/>
    </location>
</feature>
<keyword evidence="14" id="KW-0496">Mitochondrion</keyword>
<feature type="compositionally biased region" description="Low complexity" evidence="18">
    <location>
        <begin position="601"/>
        <end position="615"/>
    </location>
</feature>